<sequence length="127" mass="14021">QAKLPLNKSYPQVELSAPHSFLAEGALEWRMAVCCASRGHTQLPHLREESLPTGISHGELSQGEIRPENHAQPGQNWGNQPHHGTLFLELLEAEQTGEECTDEASARAVPKQPVQEELDESERPEGI</sequence>
<proteinExistence type="predicted"/>
<evidence type="ECO:0000256" key="1">
    <source>
        <dbReference type="SAM" id="MobiDB-lite"/>
    </source>
</evidence>
<keyword evidence="3" id="KW-1185">Reference proteome</keyword>
<feature type="region of interest" description="Disordered" evidence="1">
    <location>
        <begin position="45"/>
        <end position="127"/>
    </location>
</feature>
<evidence type="ECO:0000313" key="3">
    <source>
        <dbReference type="Proteomes" id="UP001529510"/>
    </source>
</evidence>
<name>A0ABD0PG56_CIRMR</name>
<feature type="non-terminal residue" evidence="2">
    <location>
        <position position="1"/>
    </location>
</feature>
<organism evidence="2 3">
    <name type="scientific">Cirrhinus mrigala</name>
    <name type="common">Mrigala</name>
    <dbReference type="NCBI Taxonomy" id="683832"/>
    <lineage>
        <taxon>Eukaryota</taxon>
        <taxon>Metazoa</taxon>
        <taxon>Chordata</taxon>
        <taxon>Craniata</taxon>
        <taxon>Vertebrata</taxon>
        <taxon>Euteleostomi</taxon>
        <taxon>Actinopterygii</taxon>
        <taxon>Neopterygii</taxon>
        <taxon>Teleostei</taxon>
        <taxon>Ostariophysi</taxon>
        <taxon>Cypriniformes</taxon>
        <taxon>Cyprinidae</taxon>
        <taxon>Labeoninae</taxon>
        <taxon>Labeonini</taxon>
        <taxon>Cirrhinus</taxon>
    </lineage>
</organism>
<gene>
    <name evidence="2" type="ORF">M9458_033165</name>
</gene>
<comment type="caution">
    <text evidence="2">The sequence shown here is derived from an EMBL/GenBank/DDBJ whole genome shotgun (WGS) entry which is preliminary data.</text>
</comment>
<dbReference type="AlphaFoldDB" id="A0ABD0PG56"/>
<reference evidence="2 3" key="1">
    <citation type="submission" date="2024-05" db="EMBL/GenBank/DDBJ databases">
        <title>Genome sequencing and assembly of Indian major carp, Cirrhinus mrigala (Hamilton, 1822).</title>
        <authorList>
            <person name="Mohindra V."/>
            <person name="Chowdhury L.M."/>
            <person name="Lal K."/>
            <person name="Jena J.K."/>
        </authorList>
    </citation>
    <scope>NUCLEOTIDE SEQUENCE [LARGE SCALE GENOMIC DNA]</scope>
    <source>
        <strain evidence="2">CM1030</strain>
        <tissue evidence="2">Blood</tissue>
    </source>
</reference>
<dbReference type="Proteomes" id="UP001529510">
    <property type="component" value="Unassembled WGS sequence"/>
</dbReference>
<evidence type="ECO:0000313" key="2">
    <source>
        <dbReference type="EMBL" id="KAL0172854.1"/>
    </source>
</evidence>
<feature type="compositionally biased region" description="Acidic residues" evidence="1">
    <location>
        <begin position="91"/>
        <end position="102"/>
    </location>
</feature>
<accession>A0ABD0PG56</accession>
<feature type="non-terminal residue" evidence="2">
    <location>
        <position position="127"/>
    </location>
</feature>
<dbReference type="EMBL" id="JAMKFB020000016">
    <property type="protein sequence ID" value="KAL0172854.1"/>
    <property type="molecule type" value="Genomic_DNA"/>
</dbReference>
<protein>
    <submittedName>
        <fullName evidence="2">Uncharacterized protein</fullName>
    </submittedName>
</protein>